<name>A0A1B0B5I6_9MUSC</name>
<dbReference type="EnsemblMetazoa" id="GPPI019561-RA">
    <property type="protein sequence ID" value="GPPI019561-PA"/>
    <property type="gene ID" value="GPPI019561"/>
</dbReference>
<dbReference type="PANTHER" id="PTHR20946:SF0">
    <property type="entry name" value="SANT AND BTB DOMAIN REGULATOR OF CLASS SWITCH RECOMBINATION"/>
    <property type="match status" value="1"/>
</dbReference>
<reference evidence="4" key="1">
    <citation type="submission" date="2015-01" db="EMBL/GenBank/DDBJ databases">
        <authorList>
            <person name="Aksoy S."/>
            <person name="Warren W."/>
            <person name="Wilson R.K."/>
        </authorList>
    </citation>
    <scope>NUCLEOTIDE SEQUENCE [LARGE SCALE GENOMIC DNA]</scope>
    <source>
        <strain evidence="4">IAEA</strain>
    </source>
</reference>
<dbReference type="VEuPathDB" id="VectorBase:GPPI019561"/>
<feature type="compositionally biased region" description="Low complexity" evidence="1">
    <location>
        <begin position="840"/>
        <end position="866"/>
    </location>
</feature>
<feature type="compositionally biased region" description="Polar residues" evidence="1">
    <location>
        <begin position="692"/>
        <end position="702"/>
    </location>
</feature>
<dbReference type="STRING" id="67801.A0A1B0B5I6"/>
<organism evidence="3 4">
    <name type="scientific">Glossina palpalis gambiensis</name>
    <dbReference type="NCBI Taxonomy" id="67801"/>
    <lineage>
        <taxon>Eukaryota</taxon>
        <taxon>Metazoa</taxon>
        <taxon>Ecdysozoa</taxon>
        <taxon>Arthropoda</taxon>
        <taxon>Hexapoda</taxon>
        <taxon>Insecta</taxon>
        <taxon>Pterygota</taxon>
        <taxon>Neoptera</taxon>
        <taxon>Endopterygota</taxon>
        <taxon>Diptera</taxon>
        <taxon>Brachycera</taxon>
        <taxon>Muscomorpha</taxon>
        <taxon>Hippoboscoidea</taxon>
        <taxon>Glossinidae</taxon>
        <taxon>Glossina</taxon>
    </lineage>
</organism>
<dbReference type="PANTHER" id="PTHR20946">
    <property type="entry name" value="SANT AND BTB DOMAIN REGULATOR OF CLASS SWITCH RECOMBINATION"/>
    <property type="match status" value="1"/>
</dbReference>
<feature type="compositionally biased region" description="Polar residues" evidence="1">
    <location>
        <begin position="66"/>
        <end position="84"/>
    </location>
</feature>
<feature type="region of interest" description="Disordered" evidence="1">
    <location>
        <begin position="231"/>
        <end position="270"/>
    </location>
</feature>
<feature type="region of interest" description="Disordered" evidence="1">
    <location>
        <begin position="60"/>
        <end position="84"/>
    </location>
</feature>
<sequence>MSLQNHKLNNNNASENMSQTPSSNESNLLEKEINLNDFLDFLNLSCHVNDMISENSEFQQQQQTQAKNDASQLTKLSGRPSNKSLNIEKTLDFDKLKKNRLLNDLYGGQRNARTIADNYINGASTHGTCSNRACINSVATSSGTAGQNCNCSTKYSGQSRVCGRTVKSPTNIADGNLQSKLNDKLDTILNEGMLDSVLPFICPIPLPNNYTNRLKPKGKSDRDKSLLTSVTVLPGGSEGSTSELNLAIDSPKSRNAKRKTSASLSKPESPSKEAEVIIHVCDEVKNTSRDFACPQTLLISKMGYFANVTAGQNLDDIDISVHCDIQIFDWLMKWMKFSAEPLTSNSTSPNDNIRPFESQPQLSLANVVPILVSASFLQMEPLLLDCLSYCHANLDEVVKASHNLSCLNDTIVTRLAAMFTNVELEMVQDKKERLAPRLWIKLIQSLCESEPEALRGHHYTLAGLFRCTKCHKYLTNTMKSYVSCIPSNVRLNRWGQVISHHTRDSSWDLSSYITQLFKEVKSWRLVYWKLWGHAHYLYCCLCETYFPVHQMCWCRYHPESPIFLGPIVEGRMSGPAGRYACCGQQVFRFETLITQNGCQFRDHSVLVETDRERSILAIYQLASENCALGDHPPWKLKEIAATGQCEPRWVGMSLLPQRRRQGLLPTLNPAGSNSHLFRRATASNFFFDSSTESESLDSNEQQQLKKKQTDQRSHLSSLSTISSTSSDGYESSDTSKGQKLGDFKSGKKNKSSELSGRQWSGELSARSNQDHQREYEEKVMKQLMDLVEKKTNTEAKQNYVVKPLGGTYIRLEQDWKDSVKQRMGALGVSASSVAFGICGSSSSSTSLALKPSRSKNSALSSASQASGITYYDRTNQQ</sequence>
<evidence type="ECO:0000313" key="3">
    <source>
        <dbReference type="EnsemblMetazoa" id="GPPI019561-PA"/>
    </source>
</evidence>
<dbReference type="AlphaFoldDB" id="A0A1B0B5I6"/>
<feature type="region of interest" description="Disordered" evidence="1">
    <location>
        <begin position="840"/>
        <end position="877"/>
    </location>
</feature>
<accession>A0A1B0B5I6</accession>
<feature type="region of interest" description="Disordered" evidence="1">
    <location>
        <begin position="692"/>
        <end position="775"/>
    </location>
</feature>
<keyword evidence="4" id="KW-1185">Reference proteome</keyword>
<feature type="compositionally biased region" description="Low complexity" evidence="1">
    <location>
        <begin position="714"/>
        <end position="735"/>
    </location>
</feature>
<evidence type="ECO:0000256" key="1">
    <source>
        <dbReference type="SAM" id="MobiDB-lite"/>
    </source>
</evidence>
<evidence type="ECO:0000259" key="2">
    <source>
        <dbReference type="Pfam" id="PF11822"/>
    </source>
</evidence>
<protein>
    <recommendedName>
        <fullName evidence="2">SANT and BTB domain-containing protein</fullName>
    </recommendedName>
</protein>
<reference evidence="3" key="2">
    <citation type="submission" date="2020-05" db="UniProtKB">
        <authorList>
            <consortium name="EnsemblMetazoa"/>
        </authorList>
    </citation>
    <scope>IDENTIFICATION</scope>
    <source>
        <strain evidence="3">IAEA</strain>
    </source>
</reference>
<dbReference type="Proteomes" id="UP000092460">
    <property type="component" value="Unassembled WGS sequence"/>
</dbReference>
<dbReference type="InterPro" id="IPR045902">
    <property type="entry name" value="SANBR-like"/>
</dbReference>
<feature type="domain" description="SANT and BTB" evidence="2">
    <location>
        <begin position="276"/>
        <end position="386"/>
    </location>
</feature>
<dbReference type="InterPro" id="IPR021777">
    <property type="entry name" value="SANBR_BTB"/>
</dbReference>
<dbReference type="EMBL" id="JXJN01008733">
    <property type="status" value="NOT_ANNOTATED_CDS"/>
    <property type="molecule type" value="Genomic_DNA"/>
</dbReference>
<proteinExistence type="predicted"/>
<evidence type="ECO:0000313" key="4">
    <source>
        <dbReference type="Proteomes" id="UP000092460"/>
    </source>
</evidence>
<dbReference type="Pfam" id="PF11822">
    <property type="entry name" value="BTB_SANBR"/>
    <property type="match status" value="1"/>
</dbReference>
<feature type="region of interest" description="Disordered" evidence="1">
    <location>
        <begin position="1"/>
        <end position="26"/>
    </location>
</feature>